<dbReference type="KEGG" id="pgin:FRZ67_22145"/>
<dbReference type="RefSeq" id="WP_147192742.1">
    <property type="nucleotide sequence ID" value="NZ_CP042435.1"/>
</dbReference>
<evidence type="ECO:0000313" key="2">
    <source>
        <dbReference type="Proteomes" id="UP000321533"/>
    </source>
</evidence>
<keyword evidence="2" id="KW-1185">Reference proteome</keyword>
<dbReference type="InterPro" id="IPR036761">
    <property type="entry name" value="TTHA0802/YceI-like_sf"/>
</dbReference>
<dbReference type="Proteomes" id="UP000321533">
    <property type="component" value="Chromosome"/>
</dbReference>
<reference evidence="1 2" key="1">
    <citation type="journal article" date="2016" name="Int. J. Syst. Evol. Microbiol.">
        <title>Panacibacter ginsenosidivorans gen. nov., sp. nov., with ginsenoside converting activity isolated from soil of a ginseng field.</title>
        <authorList>
            <person name="Siddiqi M.Z."/>
            <person name="Muhammad Shafi S."/>
            <person name="Choi K.D."/>
            <person name="Im W.T."/>
        </authorList>
    </citation>
    <scope>NUCLEOTIDE SEQUENCE [LARGE SCALE GENOMIC DNA]</scope>
    <source>
        <strain evidence="1 2">Gsoil1550</strain>
    </source>
</reference>
<evidence type="ECO:0000313" key="1">
    <source>
        <dbReference type="EMBL" id="QEC69866.1"/>
    </source>
</evidence>
<dbReference type="Gene3D" id="2.40.128.110">
    <property type="entry name" value="Lipid/polyisoprenoid-binding, YceI-like"/>
    <property type="match status" value="1"/>
</dbReference>
<evidence type="ECO:0008006" key="3">
    <source>
        <dbReference type="Google" id="ProtNLM"/>
    </source>
</evidence>
<protein>
    <recommendedName>
        <fullName evidence="3">Lipid/polyisoprenoid-binding YceI-like domain-containing protein</fullName>
    </recommendedName>
</protein>
<sequence length="273" mass="29978">MKLLTTNTLMVLLILISGYGYIASCTHDDIVPPAQANPTPVITRGENVHLPNATGVADGDTTKWKLDKAHSSVLWSTAYVGAAGLLTGRFNQFGMHDVTNAKMLKYPTPSRGQVLPDTSWAFYENDPSKIYFNGYVQMNTSNTGEPGRDSGCILGTGYYNTVKIIPGYQNLEINNLAKIKTTKVEFDPLSNDYIVTFDFIWQGSLASPLTQSIVGRLKYIPKAAVKDAVTGNVLYSVFGLQLNFQFDCRDFGVTSTSVADVIDIECNMNFNNK</sequence>
<dbReference type="AlphaFoldDB" id="A0A5B8VH18"/>
<name>A0A5B8VH18_9BACT</name>
<organism evidence="1 2">
    <name type="scientific">Panacibacter ginsenosidivorans</name>
    <dbReference type="NCBI Taxonomy" id="1813871"/>
    <lineage>
        <taxon>Bacteria</taxon>
        <taxon>Pseudomonadati</taxon>
        <taxon>Bacteroidota</taxon>
        <taxon>Chitinophagia</taxon>
        <taxon>Chitinophagales</taxon>
        <taxon>Chitinophagaceae</taxon>
        <taxon>Panacibacter</taxon>
    </lineage>
</organism>
<accession>A0A5B8VH18</accession>
<dbReference type="EMBL" id="CP042435">
    <property type="protein sequence ID" value="QEC69866.1"/>
    <property type="molecule type" value="Genomic_DNA"/>
</dbReference>
<dbReference type="OrthoDB" id="652838at2"/>
<gene>
    <name evidence="1" type="ORF">FRZ67_22145</name>
</gene>
<proteinExistence type="predicted"/>